<evidence type="ECO:0000256" key="8">
    <source>
        <dbReference type="HAMAP-Rule" id="MF_01416"/>
    </source>
</evidence>
<dbReference type="SUPFAM" id="SSF160527">
    <property type="entry name" value="V-type ATPase subunit E-like"/>
    <property type="match status" value="1"/>
</dbReference>
<evidence type="ECO:0000256" key="7">
    <source>
        <dbReference type="ARBA" id="ARBA00023310"/>
    </source>
</evidence>
<dbReference type="NCBIfam" id="NF004403">
    <property type="entry name" value="PRK05758.2-4"/>
    <property type="match status" value="1"/>
</dbReference>
<dbReference type="GO" id="GO:0045259">
    <property type="term" value="C:proton-transporting ATP synthase complex"/>
    <property type="evidence" value="ECO:0007669"/>
    <property type="project" value="UniProtKB-KW"/>
</dbReference>
<dbReference type="InterPro" id="IPR020781">
    <property type="entry name" value="ATPase_OSCP/d_CS"/>
</dbReference>
<keyword evidence="8" id="KW-1003">Cell membrane</keyword>
<keyword evidence="2 8" id="KW-0813">Transport</keyword>
<dbReference type="SUPFAM" id="SSF47928">
    <property type="entry name" value="N-terminal domain of the delta subunit of the F1F0-ATP synthase"/>
    <property type="match status" value="1"/>
</dbReference>
<comment type="function">
    <text evidence="8">F(1)F(0) ATP synthase produces ATP from ADP in the presence of a proton or sodium gradient. F-type ATPases consist of two structural domains, F(1) containing the extramembraneous catalytic core and F(0) containing the membrane proton channel, linked together by a central stalk and a peripheral stalk. During catalysis, ATP synthesis in the catalytic domain of F(1) is coupled via a rotary mechanism of the central stalk subunits to proton translocation.</text>
</comment>
<dbReference type="OrthoDB" id="9802471at2"/>
<keyword evidence="4 8" id="KW-0406">Ion transport</keyword>
<evidence type="ECO:0000256" key="1">
    <source>
        <dbReference type="ARBA" id="ARBA00004370"/>
    </source>
</evidence>
<comment type="function">
    <text evidence="8">This protein is part of the stalk that links CF(0) to CF(1). It either transmits conformational changes from CF(0) to CF(1) or is implicated in proton conduction.</text>
</comment>
<keyword evidence="5 8" id="KW-0472">Membrane</keyword>
<dbReference type="InterPro" id="IPR000711">
    <property type="entry name" value="ATPase_OSCP/dsu"/>
</dbReference>
<dbReference type="PROSITE" id="PS00389">
    <property type="entry name" value="ATPASE_DELTA"/>
    <property type="match status" value="1"/>
</dbReference>
<dbReference type="NCBIfam" id="NF004402">
    <property type="entry name" value="PRK05758.2-2"/>
    <property type="match status" value="1"/>
</dbReference>
<dbReference type="PANTHER" id="PTHR11910">
    <property type="entry name" value="ATP SYNTHASE DELTA CHAIN"/>
    <property type="match status" value="1"/>
</dbReference>
<dbReference type="EMBL" id="JWHR01000112">
    <property type="protein sequence ID" value="KHS56473.1"/>
    <property type="molecule type" value="Genomic_DNA"/>
</dbReference>
<dbReference type="RefSeq" id="WP_039680441.1">
    <property type="nucleotide sequence ID" value="NZ_JWHR01000112.1"/>
</dbReference>
<dbReference type="InterPro" id="IPR026015">
    <property type="entry name" value="ATP_synth_OSCP/delta_N_sf"/>
</dbReference>
<dbReference type="Gene3D" id="1.10.520.20">
    <property type="entry name" value="N-terminal domain of the delta subunit of the F1F0-ATP synthase"/>
    <property type="match status" value="1"/>
</dbReference>
<dbReference type="GO" id="GO:0005886">
    <property type="term" value="C:plasma membrane"/>
    <property type="evidence" value="ECO:0007669"/>
    <property type="project" value="UniProtKB-SubCell"/>
</dbReference>
<keyword evidence="6 8" id="KW-0139">CF(1)</keyword>
<comment type="similarity">
    <text evidence="8">Belongs to the ATPase delta chain family.</text>
</comment>
<dbReference type="Pfam" id="PF00213">
    <property type="entry name" value="OSCP"/>
    <property type="match status" value="1"/>
</dbReference>
<accession>A0A0B3VUF9</accession>
<evidence type="ECO:0000256" key="5">
    <source>
        <dbReference type="ARBA" id="ARBA00023136"/>
    </source>
</evidence>
<dbReference type="STRING" id="1577792.QX51_13610"/>
<keyword evidence="10" id="KW-1185">Reference proteome</keyword>
<comment type="subcellular location">
    <subcellularLocation>
        <location evidence="8">Cell membrane</location>
        <topology evidence="8">Peripheral membrane protein</topology>
    </subcellularLocation>
    <subcellularLocation>
        <location evidence="1">Membrane</location>
    </subcellularLocation>
</comment>
<keyword evidence="3 8" id="KW-0375">Hydrogen ion transport</keyword>
<gene>
    <name evidence="8" type="primary">atpH</name>
    <name evidence="9" type="ORF">QX51_13610</name>
</gene>
<sequence length="180" mass="20438">MIDIIANRYAEALFELSEEENITKEIYNELNNVVDILKNNKDLDNVLKSPLVAKSEKVQLIETLFNTKINNNLKNFLKILVEKGRISSLKSIELTFKELLNDKHNIIEGTVISAILLTDEKVKELEEKLSKKYNKNVTLENKVDESILGGVLVRLGNTQIDGSVKTRLDNIKDQLSQVIS</sequence>
<dbReference type="AlphaFoldDB" id="A0A0B3VUF9"/>
<organism evidence="9 10">
    <name type="scientific">Terrisporobacter othiniensis</name>
    <dbReference type="NCBI Taxonomy" id="1577792"/>
    <lineage>
        <taxon>Bacteria</taxon>
        <taxon>Bacillati</taxon>
        <taxon>Bacillota</taxon>
        <taxon>Clostridia</taxon>
        <taxon>Peptostreptococcales</taxon>
        <taxon>Peptostreptococcaceae</taxon>
        <taxon>Terrisporobacter</taxon>
    </lineage>
</organism>
<dbReference type="Proteomes" id="UP000031189">
    <property type="component" value="Unassembled WGS sequence"/>
</dbReference>
<dbReference type="HAMAP" id="MF_01416">
    <property type="entry name" value="ATP_synth_delta_bact"/>
    <property type="match status" value="1"/>
</dbReference>
<comment type="caution">
    <text evidence="9">The sequence shown here is derived from an EMBL/GenBank/DDBJ whole genome shotgun (WGS) entry which is preliminary data.</text>
</comment>
<evidence type="ECO:0000256" key="4">
    <source>
        <dbReference type="ARBA" id="ARBA00023065"/>
    </source>
</evidence>
<dbReference type="GO" id="GO:0046933">
    <property type="term" value="F:proton-transporting ATP synthase activity, rotational mechanism"/>
    <property type="evidence" value="ECO:0007669"/>
    <property type="project" value="UniProtKB-UniRule"/>
</dbReference>
<proteinExistence type="inferred from homology"/>
<evidence type="ECO:0000313" key="10">
    <source>
        <dbReference type="Proteomes" id="UP000031189"/>
    </source>
</evidence>
<evidence type="ECO:0000313" key="9">
    <source>
        <dbReference type="EMBL" id="KHS56473.1"/>
    </source>
</evidence>
<evidence type="ECO:0000256" key="3">
    <source>
        <dbReference type="ARBA" id="ARBA00022781"/>
    </source>
</evidence>
<reference evidence="9 10" key="1">
    <citation type="submission" date="2014-12" db="EMBL/GenBank/DDBJ databases">
        <title>Draft genome sequence of Terrisporobacter sp. 08-306576, isolated from the blood culture of a bacteremia patient.</title>
        <authorList>
            <person name="Lund L.C."/>
            <person name="Sydenham T.V."/>
            <person name="Hogh S.V."/>
            <person name="Skov M.N."/>
            <person name="Kemp M."/>
            <person name="Justesen U.S."/>
        </authorList>
    </citation>
    <scope>NUCLEOTIDE SEQUENCE [LARGE SCALE GENOMIC DNA]</scope>
    <source>
        <strain evidence="9 10">08-306576</strain>
    </source>
</reference>
<evidence type="ECO:0000256" key="2">
    <source>
        <dbReference type="ARBA" id="ARBA00022448"/>
    </source>
</evidence>
<evidence type="ECO:0000256" key="6">
    <source>
        <dbReference type="ARBA" id="ARBA00023196"/>
    </source>
</evidence>
<dbReference type="PRINTS" id="PR00125">
    <property type="entry name" value="ATPASEDELTA"/>
</dbReference>
<protein>
    <recommendedName>
        <fullName evidence="8">ATP synthase subunit delta</fullName>
    </recommendedName>
    <alternativeName>
        <fullName evidence="8">ATP synthase F(1) sector subunit delta</fullName>
    </alternativeName>
    <alternativeName>
        <fullName evidence="8">F-type ATPase subunit delta</fullName>
        <shortName evidence="8">F-ATPase subunit delta</shortName>
    </alternativeName>
</protein>
<keyword evidence="7 8" id="KW-0066">ATP synthesis</keyword>
<dbReference type="NCBIfam" id="TIGR01145">
    <property type="entry name" value="ATP_synt_delta"/>
    <property type="match status" value="1"/>
</dbReference>
<name>A0A0B3VUF9_9FIRM</name>